<sequence length="83" mass="9649">MQKECYIGRQDMEPCFLSASMRRNFNGCHSFLISNFEFQWIPLHLGAVQNGSGEDCFWSKVPVFNPTVRSRTTLDTWRGDEVK</sequence>
<keyword evidence="2" id="KW-1185">Reference proteome</keyword>
<proteinExistence type="predicted"/>
<evidence type="ECO:0000313" key="1">
    <source>
        <dbReference type="EMBL" id="PNT08894.1"/>
    </source>
</evidence>
<name>A0A2K1Y781_POPTR</name>
<dbReference type="Proteomes" id="UP000006729">
    <property type="component" value="Chromosome 12"/>
</dbReference>
<evidence type="ECO:0000313" key="2">
    <source>
        <dbReference type="Proteomes" id="UP000006729"/>
    </source>
</evidence>
<organism evidence="1 2">
    <name type="scientific">Populus trichocarpa</name>
    <name type="common">Western balsam poplar</name>
    <name type="synonym">Populus balsamifera subsp. trichocarpa</name>
    <dbReference type="NCBI Taxonomy" id="3694"/>
    <lineage>
        <taxon>Eukaryota</taxon>
        <taxon>Viridiplantae</taxon>
        <taxon>Streptophyta</taxon>
        <taxon>Embryophyta</taxon>
        <taxon>Tracheophyta</taxon>
        <taxon>Spermatophyta</taxon>
        <taxon>Magnoliopsida</taxon>
        <taxon>eudicotyledons</taxon>
        <taxon>Gunneridae</taxon>
        <taxon>Pentapetalae</taxon>
        <taxon>rosids</taxon>
        <taxon>fabids</taxon>
        <taxon>Malpighiales</taxon>
        <taxon>Salicaceae</taxon>
        <taxon>Saliceae</taxon>
        <taxon>Populus</taxon>
    </lineage>
</organism>
<gene>
    <name evidence="1" type="ORF">POPTR_012G014400</name>
</gene>
<dbReference type="AlphaFoldDB" id="A0A2K1Y781"/>
<accession>A0A2K1Y781</accession>
<reference evidence="1 2" key="1">
    <citation type="journal article" date="2006" name="Science">
        <title>The genome of black cottonwood, Populus trichocarpa (Torr. &amp; Gray).</title>
        <authorList>
            <person name="Tuskan G.A."/>
            <person name="Difazio S."/>
            <person name="Jansson S."/>
            <person name="Bohlmann J."/>
            <person name="Grigoriev I."/>
            <person name="Hellsten U."/>
            <person name="Putnam N."/>
            <person name="Ralph S."/>
            <person name="Rombauts S."/>
            <person name="Salamov A."/>
            <person name="Schein J."/>
            <person name="Sterck L."/>
            <person name="Aerts A."/>
            <person name="Bhalerao R.R."/>
            <person name="Bhalerao R.P."/>
            <person name="Blaudez D."/>
            <person name="Boerjan W."/>
            <person name="Brun A."/>
            <person name="Brunner A."/>
            <person name="Busov V."/>
            <person name="Campbell M."/>
            <person name="Carlson J."/>
            <person name="Chalot M."/>
            <person name="Chapman J."/>
            <person name="Chen G.L."/>
            <person name="Cooper D."/>
            <person name="Coutinho P.M."/>
            <person name="Couturier J."/>
            <person name="Covert S."/>
            <person name="Cronk Q."/>
            <person name="Cunningham R."/>
            <person name="Davis J."/>
            <person name="Degroeve S."/>
            <person name="Dejardin A."/>
            <person name="Depamphilis C."/>
            <person name="Detter J."/>
            <person name="Dirks B."/>
            <person name="Dubchak I."/>
            <person name="Duplessis S."/>
            <person name="Ehlting J."/>
            <person name="Ellis B."/>
            <person name="Gendler K."/>
            <person name="Goodstein D."/>
            <person name="Gribskov M."/>
            <person name="Grimwood J."/>
            <person name="Groover A."/>
            <person name="Gunter L."/>
            <person name="Hamberger B."/>
            <person name="Heinze B."/>
            <person name="Helariutta Y."/>
            <person name="Henrissat B."/>
            <person name="Holligan D."/>
            <person name="Holt R."/>
            <person name="Huang W."/>
            <person name="Islam-Faridi N."/>
            <person name="Jones S."/>
            <person name="Jones-Rhoades M."/>
            <person name="Jorgensen R."/>
            <person name="Joshi C."/>
            <person name="Kangasjarvi J."/>
            <person name="Karlsson J."/>
            <person name="Kelleher C."/>
            <person name="Kirkpatrick R."/>
            <person name="Kirst M."/>
            <person name="Kohler A."/>
            <person name="Kalluri U."/>
            <person name="Larimer F."/>
            <person name="Leebens-Mack J."/>
            <person name="Leple J.C."/>
            <person name="Locascio P."/>
            <person name="Lou Y."/>
            <person name="Lucas S."/>
            <person name="Martin F."/>
            <person name="Montanini B."/>
            <person name="Napoli C."/>
            <person name="Nelson D.R."/>
            <person name="Nelson C."/>
            <person name="Nieminen K."/>
            <person name="Nilsson O."/>
            <person name="Pereda V."/>
            <person name="Peter G."/>
            <person name="Philippe R."/>
            <person name="Pilate G."/>
            <person name="Poliakov A."/>
            <person name="Razumovskaya J."/>
            <person name="Richardson P."/>
            <person name="Rinaldi C."/>
            <person name="Ritland K."/>
            <person name="Rouze P."/>
            <person name="Ryaboy D."/>
            <person name="Schmutz J."/>
            <person name="Schrader J."/>
            <person name="Segerman B."/>
            <person name="Shin H."/>
            <person name="Siddiqui A."/>
            <person name="Sterky F."/>
            <person name="Terry A."/>
            <person name="Tsai C.J."/>
            <person name="Uberbacher E."/>
            <person name="Unneberg P."/>
            <person name="Vahala J."/>
            <person name="Wall K."/>
            <person name="Wessler S."/>
            <person name="Yang G."/>
            <person name="Yin T."/>
            <person name="Douglas C."/>
            <person name="Marra M."/>
            <person name="Sandberg G."/>
            <person name="Van de Peer Y."/>
            <person name="Rokhsar D."/>
        </authorList>
    </citation>
    <scope>NUCLEOTIDE SEQUENCE [LARGE SCALE GENOMIC DNA]</scope>
    <source>
        <strain evidence="2">cv. Nisqually</strain>
    </source>
</reference>
<dbReference type="EMBL" id="CM009301">
    <property type="protein sequence ID" value="PNT08894.1"/>
    <property type="molecule type" value="Genomic_DNA"/>
</dbReference>
<protein>
    <submittedName>
        <fullName evidence="1">Uncharacterized protein</fullName>
    </submittedName>
</protein>
<dbReference type="InParanoid" id="A0A2K1Y781"/>